<dbReference type="Proteomes" id="UP001221757">
    <property type="component" value="Unassembled WGS sequence"/>
</dbReference>
<evidence type="ECO:0000256" key="1">
    <source>
        <dbReference type="SAM" id="MobiDB-lite"/>
    </source>
</evidence>
<feature type="region of interest" description="Disordered" evidence="1">
    <location>
        <begin position="297"/>
        <end position="355"/>
    </location>
</feature>
<sequence length="391" mass="43382">MASTPESAADLRRDAEVLLYVVFGLVAQTLFFGIYTLLMALSTRMLLKRGLKTRANRVMFFIILFMYILSAGYWAFSVAFAADSIQTYIDAPRTLLDTVENSDHEGIKEWLNVFNAVALINVVLSDGVVVWRASIICQRRIRKYLWIAIAFLFLTAMAVIFTIGFRIAGFIMSPAGELMKIAINILQVSTLGFSLSSNLVATVIVGTTARRHRQIIRAALKDDEKTRSEKILALVVEAGFFYCISGLIVLLASLFRIQHGTLGDLYGPIHLEITSAYPPIVILLVNTKRSLSESFFSETSSSESEPSDSTRFHSAHTSPTTTISGPDLIHSLKENSEPANKKRGKSLSRFSDDSTTGTVTAFKENFETINKKQRGRSLSRFSDDSFTARAV</sequence>
<feature type="transmembrane region" description="Helical" evidence="2">
    <location>
        <begin position="144"/>
        <end position="165"/>
    </location>
</feature>
<keyword evidence="2" id="KW-0812">Transmembrane</keyword>
<feature type="transmembrane region" description="Helical" evidence="2">
    <location>
        <begin position="231"/>
        <end position="255"/>
    </location>
</feature>
<keyword evidence="2" id="KW-1133">Transmembrane helix</keyword>
<dbReference type="EMBL" id="JARKIE010000046">
    <property type="protein sequence ID" value="KAJ7693379.1"/>
    <property type="molecule type" value="Genomic_DNA"/>
</dbReference>
<feature type="transmembrane region" description="Helical" evidence="2">
    <location>
        <begin position="58"/>
        <end position="76"/>
    </location>
</feature>
<evidence type="ECO:0000256" key="2">
    <source>
        <dbReference type="SAM" id="Phobius"/>
    </source>
</evidence>
<feature type="compositionally biased region" description="Basic and acidic residues" evidence="1">
    <location>
        <begin position="330"/>
        <end position="340"/>
    </location>
</feature>
<feature type="transmembrane region" description="Helical" evidence="2">
    <location>
        <begin position="17"/>
        <end position="38"/>
    </location>
</feature>
<evidence type="ECO:0000313" key="4">
    <source>
        <dbReference type="Proteomes" id="UP001221757"/>
    </source>
</evidence>
<name>A0AAD7DKF7_MYCRO</name>
<keyword evidence="4" id="KW-1185">Reference proteome</keyword>
<organism evidence="3 4">
    <name type="scientific">Mycena rosella</name>
    <name type="common">Pink bonnet</name>
    <name type="synonym">Agaricus rosellus</name>
    <dbReference type="NCBI Taxonomy" id="1033263"/>
    <lineage>
        <taxon>Eukaryota</taxon>
        <taxon>Fungi</taxon>
        <taxon>Dikarya</taxon>
        <taxon>Basidiomycota</taxon>
        <taxon>Agaricomycotina</taxon>
        <taxon>Agaricomycetes</taxon>
        <taxon>Agaricomycetidae</taxon>
        <taxon>Agaricales</taxon>
        <taxon>Marasmiineae</taxon>
        <taxon>Mycenaceae</taxon>
        <taxon>Mycena</taxon>
    </lineage>
</organism>
<feature type="region of interest" description="Disordered" evidence="1">
    <location>
        <begin position="372"/>
        <end position="391"/>
    </location>
</feature>
<feature type="transmembrane region" description="Helical" evidence="2">
    <location>
        <begin position="110"/>
        <end position="132"/>
    </location>
</feature>
<accession>A0AAD7DKF7</accession>
<dbReference type="AlphaFoldDB" id="A0AAD7DKF7"/>
<feature type="transmembrane region" description="Helical" evidence="2">
    <location>
        <begin position="185"/>
        <end position="210"/>
    </location>
</feature>
<keyword evidence="2" id="KW-0472">Membrane</keyword>
<evidence type="ECO:0000313" key="3">
    <source>
        <dbReference type="EMBL" id="KAJ7693379.1"/>
    </source>
</evidence>
<feature type="compositionally biased region" description="Polar residues" evidence="1">
    <location>
        <begin position="315"/>
        <end position="324"/>
    </location>
</feature>
<comment type="caution">
    <text evidence="3">The sequence shown here is derived from an EMBL/GenBank/DDBJ whole genome shotgun (WGS) entry which is preliminary data.</text>
</comment>
<reference evidence="3" key="1">
    <citation type="submission" date="2023-03" db="EMBL/GenBank/DDBJ databases">
        <title>Massive genome expansion in bonnet fungi (Mycena s.s.) driven by repeated elements and novel gene families across ecological guilds.</title>
        <authorList>
            <consortium name="Lawrence Berkeley National Laboratory"/>
            <person name="Harder C.B."/>
            <person name="Miyauchi S."/>
            <person name="Viragh M."/>
            <person name="Kuo A."/>
            <person name="Thoen E."/>
            <person name="Andreopoulos B."/>
            <person name="Lu D."/>
            <person name="Skrede I."/>
            <person name="Drula E."/>
            <person name="Henrissat B."/>
            <person name="Morin E."/>
            <person name="Kohler A."/>
            <person name="Barry K."/>
            <person name="LaButti K."/>
            <person name="Morin E."/>
            <person name="Salamov A."/>
            <person name="Lipzen A."/>
            <person name="Mereny Z."/>
            <person name="Hegedus B."/>
            <person name="Baldrian P."/>
            <person name="Stursova M."/>
            <person name="Weitz H."/>
            <person name="Taylor A."/>
            <person name="Grigoriev I.V."/>
            <person name="Nagy L.G."/>
            <person name="Martin F."/>
            <person name="Kauserud H."/>
        </authorList>
    </citation>
    <scope>NUCLEOTIDE SEQUENCE</scope>
    <source>
        <strain evidence="3">CBHHK067</strain>
    </source>
</reference>
<feature type="compositionally biased region" description="Low complexity" evidence="1">
    <location>
        <begin position="297"/>
        <end position="309"/>
    </location>
</feature>
<gene>
    <name evidence="3" type="ORF">B0H17DRAFT_932959</name>
</gene>
<protein>
    <submittedName>
        <fullName evidence="3">Uncharacterized protein</fullName>
    </submittedName>
</protein>
<proteinExistence type="predicted"/>